<evidence type="ECO:0000313" key="5">
    <source>
        <dbReference type="Proteomes" id="UP001625374"/>
    </source>
</evidence>
<feature type="coiled-coil region" evidence="1">
    <location>
        <begin position="171"/>
        <end position="202"/>
    </location>
</feature>
<protein>
    <submittedName>
        <fullName evidence="3">Conjugal transfer protein</fullName>
    </submittedName>
    <submittedName>
        <fullName evidence="2">TrsD/TraD family conjugative transfer protein</fullName>
    </submittedName>
</protein>
<gene>
    <name evidence="2" type="primary">trsD</name>
    <name evidence="2" type="ORF">ACEN37_01620</name>
    <name evidence="3" type="ORF">FEZ48_07800</name>
</gene>
<keyword evidence="5" id="KW-1185">Reference proteome</keyword>
<dbReference type="Proteomes" id="UP001625374">
    <property type="component" value="Unassembled WGS sequence"/>
</dbReference>
<dbReference type="RefSeq" id="WP_138472028.1">
    <property type="nucleotide sequence ID" value="NZ_JABUYJ010000014.1"/>
</dbReference>
<dbReference type="Proteomes" id="UP000307201">
    <property type="component" value="Unassembled WGS sequence"/>
</dbReference>
<dbReference type="OrthoDB" id="2198991at2"/>
<evidence type="ECO:0000256" key="1">
    <source>
        <dbReference type="SAM" id="Coils"/>
    </source>
</evidence>
<sequence length="217" mass="25564">MFGFGKKKKYTEQENKLEFTFEPRTINKGKETIDDMSLIKSIYQGYVVTKTGYLVAIIETTGINLELLNEEEQSYAFETYNTFLMNTLGDSSKEKQQYLDITMPVNFEDYILAYKKRYLQETNPARKQLIASYIDYFNSKVYRNEMSTKRHLLVIREKITDKSLTSLDKKVSDLDEKVNHYINRLEDAFEQHDLQAKKLYADEIIAVLKNLFNYNGK</sequence>
<comment type="caution">
    <text evidence="3">The sequence shown here is derived from an EMBL/GenBank/DDBJ whole genome shotgun (WGS) entry which is preliminary data.</text>
</comment>
<organism evidence="3 4">
    <name type="scientific">Marinilactibacillus psychrotolerans</name>
    <dbReference type="NCBI Taxonomy" id="191770"/>
    <lineage>
        <taxon>Bacteria</taxon>
        <taxon>Bacillati</taxon>
        <taxon>Bacillota</taxon>
        <taxon>Bacilli</taxon>
        <taxon>Lactobacillales</taxon>
        <taxon>Carnobacteriaceae</taxon>
        <taxon>Marinilactibacillus</taxon>
    </lineage>
</organism>
<dbReference type="AlphaFoldDB" id="A0A5R9C2Q5"/>
<dbReference type="NCBIfam" id="NF041427">
    <property type="entry name" value="TrsD"/>
    <property type="match status" value="1"/>
</dbReference>
<evidence type="ECO:0000313" key="2">
    <source>
        <dbReference type="EMBL" id="MFL2101943.1"/>
    </source>
</evidence>
<reference evidence="3 4" key="1">
    <citation type="submission" date="2019-05" db="EMBL/GenBank/DDBJ databases">
        <title>The metagenome of a microbial culture collection derived from dairy environment covers the genomic content of the human microbiome.</title>
        <authorList>
            <person name="Roder T."/>
            <person name="Wuthrich D."/>
            <person name="Sattari Z."/>
            <person name="Von Ah U."/>
            <person name="Bar C."/>
            <person name="Ronchi F."/>
            <person name="Macpherson A.J."/>
            <person name="Ganal-Vonarburg S.C."/>
            <person name="Bruggmann R."/>
            <person name="Vergeres G."/>
        </authorList>
    </citation>
    <scope>NUCLEOTIDE SEQUENCE [LARGE SCALE GENOMIC DNA]</scope>
    <source>
        <strain evidence="3 4">FAM 24235</strain>
    </source>
</reference>
<name>A0A5R9C2Q5_9LACT</name>
<dbReference type="EMBL" id="VBTE01000021">
    <property type="protein sequence ID" value="TLQ07024.1"/>
    <property type="molecule type" value="Genomic_DNA"/>
</dbReference>
<evidence type="ECO:0000313" key="4">
    <source>
        <dbReference type="Proteomes" id="UP000307201"/>
    </source>
</evidence>
<evidence type="ECO:0000313" key="3">
    <source>
        <dbReference type="EMBL" id="TLQ07024.1"/>
    </source>
</evidence>
<proteinExistence type="predicted"/>
<reference evidence="2 5" key="2">
    <citation type="submission" date="2024-08" db="EMBL/GenBank/DDBJ databases">
        <authorList>
            <person name="Arias E."/>
        </authorList>
    </citation>
    <scope>NUCLEOTIDE SEQUENCE [LARGE SCALE GENOMIC DNA]</scope>
    <source>
        <strain evidence="2 5">FAM 24106</strain>
    </source>
</reference>
<accession>A0A5R9C2Q5</accession>
<dbReference type="EMBL" id="JBGQQK010000003">
    <property type="protein sequence ID" value="MFL2101943.1"/>
    <property type="molecule type" value="Genomic_DNA"/>
</dbReference>
<keyword evidence="1" id="KW-0175">Coiled coil</keyword>